<dbReference type="Pfam" id="PF11779">
    <property type="entry name" value="SPT_ssu-like"/>
    <property type="match status" value="1"/>
</dbReference>
<keyword evidence="9" id="KW-1185">Reference proteome</keyword>
<name>A0ABD3GMT3_9MARC</name>
<comment type="subcellular location">
    <subcellularLocation>
        <location evidence="1">Endoplasmic reticulum membrane</location>
        <topology evidence="1">Multi-pass membrane protein</topology>
    </subcellularLocation>
</comment>
<gene>
    <name evidence="8" type="ORF">R1sor_022847</name>
</gene>
<dbReference type="AlphaFoldDB" id="A0ABD3GMT3"/>
<keyword evidence="2 7" id="KW-0812">Transmembrane</keyword>
<evidence type="ECO:0000313" key="9">
    <source>
        <dbReference type="Proteomes" id="UP001633002"/>
    </source>
</evidence>
<dbReference type="EMBL" id="JBJQOH010000007">
    <property type="protein sequence ID" value="KAL3679891.1"/>
    <property type="molecule type" value="Genomic_DNA"/>
</dbReference>
<accession>A0ABD3GMT3</accession>
<dbReference type="PANTHER" id="PTHR33727:SF5">
    <property type="entry name" value="PROTEIN, PUTATIVE (DUF3317)-RELATED"/>
    <property type="match status" value="1"/>
</dbReference>
<dbReference type="GO" id="GO:0005789">
    <property type="term" value="C:endoplasmic reticulum membrane"/>
    <property type="evidence" value="ECO:0007669"/>
    <property type="project" value="UniProtKB-SubCell"/>
</dbReference>
<dbReference type="Proteomes" id="UP001633002">
    <property type="component" value="Unassembled WGS sequence"/>
</dbReference>
<comment type="caution">
    <text evidence="8">The sequence shown here is derived from an EMBL/GenBank/DDBJ whole genome shotgun (WGS) entry which is preliminary data.</text>
</comment>
<proteinExistence type="predicted"/>
<feature type="transmembrane region" description="Helical" evidence="7">
    <location>
        <begin position="62"/>
        <end position="80"/>
    </location>
</feature>
<sequence length="139" mass="15811">MRSRSRGNDNSEQGTETPASIEKQEEVGRQGFVGRTLHWIDSKVYVYNVTFGLYMLDWWERLLFNALVLLLLWFVAYSGSDFVVHCYEELLKALRDWPATARRSSIGINGDRYGLAGGVCLVEVEWAIFLCSPVLKGLS</sequence>
<dbReference type="PANTHER" id="PTHR33727">
    <property type="entry name" value="OS07G0446900 PROTEIN"/>
    <property type="match status" value="1"/>
</dbReference>
<keyword evidence="5 7" id="KW-0472">Membrane</keyword>
<feature type="compositionally biased region" description="Polar residues" evidence="6">
    <location>
        <begin position="8"/>
        <end position="18"/>
    </location>
</feature>
<protein>
    <submittedName>
        <fullName evidence="8">Uncharacterized protein</fullName>
    </submittedName>
</protein>
<keyword evidence="3" id="KW-0256">Endoplasmic reticulum</keyword>
<evidence type="ECO:0000256" key="6">
    <source>
        <dbReference type="SAM" id="MobiDB-lite"/>
    </source>
</evidence>
<keyword evidence="4 7" id="KW-1133">Transmembrane helix</keyword>
<evidence type="ECO:0000313" key="8">
    <source>
        <dbReference type="EMBL" id="KAL3679891.1"/>
    </source>
</evidence>
<organism evidence="8 9">
    <name type="scientific">Riccia sorocarpa</name>
    <dbReference type="NCBI Taxonomy" id="122646"/>
    <lineage>
        <taxon>Eukaryota</taxon>
        <taxon>Viridiplantae</taxon>
        <taxon>Streptophyta</taxon>
        <taxon>Embryophyta</taxon>
        <taxon>Marchantiophyta</taxon>
        <taxon>Marchantiopsida</taxon>
        <taxon>Marchantiidae</taxon>
        <taxon>Marchantiales</taxon>
        <taxon>Ricciaceae</taxon>
        <taxon>Riccia</taxon>
    </lineage>
</organism>
<evidence type="ECO:0000256" key="4">
    <source>
        <dbReference type="ARBA" id="ARBA00022989"/>
    </source>
</evidence>
<evidence type="ECO:0000256" key="7">
    <source>
        <dbReference type="SAM" id="Phobius"/>
    </source>
</evidence>
<feature type="region of interest" description="Disordered" evidence="6">
    <location>
        <begin position="1"/>
        <end position="21"/>
    </location>
</feature>
<evidence type="ECO:0000256" key="2">
    <source>
        <dbReference type="ARBA" id="ARBA00022692"/>
    </source>
</evidence>
<evidence type="ECO:0000256" key="5">
    <source>
        <dbReference type="ARBA" id="ARBA00023136"/>
    </source>
</evidence>
<evidence type="ECO:0000256" key="3">
    <source>
        <dbReference type="ARBA" id="ARBA00022824"/>
    </source>
</evidence>
<evidence type="ECO:0000256" key="1">
    <source>
        <dbReference type="ARBA" id="ARBA00004477"/>
    </source>
</evidence>
<reference evidence="8 9" key="1">
    <citation type="submission" date="2024-09" db="EMBL/GenBank/DDBJ databases">
        <title>Chromosome-scale assembly of Riccia sorocarpa.</title>
        <authorList>
            <person name="Paukszto L."/>
        </authorList>
    </citation>
    <scope>NUCLEOTIDE SEQUENCE [LARGE SCALE GENOMIC DNA]</scope>
    <source>
        <strain evidence="8">LP-2024</strain>
        <tissue evidence="8">Aerial parts of the thallus</tissue>
    </source>
</reference>
<dbReference type="InterPro" id="IPR024512">
    <property type="entry name" value="Ser_palmitoyltrfase_ssu-like"/>
</dbReference>